<evidence type="ECO:0000256" key="5">
    <source>
        <dbReference type="ARBA" id="ARBA00022801"/>
    </source>
</evidence>
<gene>
    <name evidence="11" type="ORF">CFP56_018176</name>
</gene>
<dbReference type="InterPro" id="IPR036457">
    <property type="entry name" value="PPM-type-like_dom_sf"/>
</dbReference>
<dbReference type="Pfam" id="PF00481">
    <property type="entry name" value="PP2C"/>
    <property type="match status" value="1"/>
</dbReference>
<evidence type="ECO:0000256" key="6">
    <source>
        <dbReference type="ARBA" id="ARBA00022842"/>
    </source>
</evidence>
<keyword evidence="12" id="KW-1185">Reference proteome</keyword>
<reference evidence="11 12" key="1">
    <citation type="journal article" date="2018" name="Sci. Data">
        <title>The draft genome sequence of cork oak.</title>
        <authorList>
            <person name="Ramos A.M."/>
            <person name="Usie A."/>
            <person name="Barbosa P."/>
            <person name="Barros P.M."/>
            <person name="Capote T."/>
            <person name="Chaves I."/>
            <person name="Simoes F."/>
            <person name="Abreu I."/>
            <person name="Carrasquinho I."/>
            <person name="Faro C."/>
            <person name="Guimaraes J.B."/>
            <person name="Mendonca D."/>
            <person name="Nobrega F."/>
            <person name="Rodrigues L."/>
            <person name="Saibo N.J.M."/>
            <person name="Varela M.C."/>
            <person name="Egas C."/>
            <person name="Matos J."/>
            <person name="Miguel C.M."/>
            <person name="Oliveira M.M."/>
            <person name="Ricardo C.P."/>
            <person name="Goncalves S."/>
        </authorList>
    </citation>
    <scope>NUCLEOTIDE SEQUENCE [LARGE SCALE GENOMIC DNA]</scope>
    <source>
        <strain evidence="12">cv. HL8</strain>
    </source>
</reference>
<proteinExistence type="predicted"/>
<evidence type="ECO:0000313" key="12">
    <source>
        <dbReference type="Proteomes" id="UP000237347"/>
    </source>
</evidence>
<keyword evidence="5" id="KW-0378">Hydrolase</keyword>
<evidence type="ECO:0000256" key="9">
    <source>
        <dbReference type="SAM" id="MobiDB-lite"/>
    </source>
</evidence>
<keyword evidence="4" id="KW-0479">Metal-binding</keyword>
<comment type="cofactor">
    <cofactor evidence="1">
        <name>Mn(2+)</name>
        <dbReference type="ChEBI" id="CHEBI:29035"/>
    </cofactor>
</comment>
<feature type="domain" description="PPM-type phosphatase" evidence="10">
    <location>
        <begin position="77"/>
        <end position="189"/>
    </location>
</feature>
<dbReference type="EC" id="3.1.3.16" evidence="3"/>
<evidence type="ECO:0000256" key="3">
    <source>
        <dbReference type="ARBA" id="ARBA00013081"/>
    </source>
</evidence>
<dbReference type="InterPro" id="IPR000222">
    <property type="entry name" value="PP2C_BS"/>
</dbReference>
<evidence type="ECO:0000256" key="4">
    <source>
        <dbReference type="ARBA" id="ARBA00022723"/>
    </source>
</evidence>
<comment type="cofactor">
    <cofactor evidence="2">
        <name>Mg(2+)</name>
        <dbReference type="ChEBI" id="CHEBI:18420"/>
    </cofactor>
</comment>
<keyword evidence="8" id="KW-0464">Manganese</keyword>
<dbReference type="PROSITE" id="PS01032">
    <property type="entry name" value="PPM_1"/>
    <property type="match status" value="1"/>
</dbReference>
<evidence type="ECO:0000259" key="10">
    <source>
        <dbReference type="PROSITE" id="PS51746"/>
    </source>
</evidence>
<evidence type="ECO:0000256" key="2">
    <source>
        <dbReference type="ARBA" id="ARBA00001946"/>
    </source>
</evidence>
<accession>A0AAW0KLN6</accession>
<dbReference type="Gene3D" id="3.60.40.10">
    <property type="entry name" value="PPM-type phosphatase domain"/>
    <property type="match status" value="1"/>
</dbReference>
<dbReference type="InterPro" id="IPR001932">
    <property type="entry name" value="PPM-type_phosphatase-like_dom"/>
</dbReference>
<organism evidence="11 12">
    <name type="scientific">Quercus suber</name>
    <name type="common">Cork oak</name>
    <dbReference type="NCBI Taxonomy" id="58331"/>
    <lineage>
        <taxon>Eukaryota</taxon>
        <taxon>Viridiplantae</taxon>
        <taxon>Streptophyta</taxon>
        <taxon>Embryophyta</taxon>
        <taxon>Tracheophyta</taxon>
        <taxon>Spermatophyta</taxon>
        <taxon>Magnoliopsida</taxon>
        <taxon>eudicotyledons</taxon>
        <taxon>Gunneridae</taxon>
        <taxon>Pentapetalae</taxon>
        <taxon>rosids</taxon>
        <taxon>fabids</taxon>
        <taxon>Fagales</taxon>
        <taxon>Fagaceae</taxon>
        <taxon>Quercus</taxon>
    </lineage>
</organism>
<protein>
    <recommendedName>
        <fullName evidence="3">protein-serine/threonine phosphatase</fullName>
        <ecNumber evidence="3">3.1.3.16</ecNumber>
    </recommendedName>
</protein>
<dbReference type="SUPFAM" id="SSF81606">
    <property type="entry name" value="PP2C-like"/>
    <property type="match status" value="1"/>
</dbReference>
<comment type="caution">
    <text evidence="11">The sequence shown here is derived from an EMBL/GenBank/DDBJ whole genome shotgun (WGS) entry which is preliminary data.</text>
</comment>
<dbReference type="GO" id="GO:0004722">
    <property type="term" value="F:protein serine/threonine phosphatase activity"/>
    <property type="evidence" value="ECO:0007669"/>
    <property type="project" value="UniProtKB-EC"/>
</dbReference>
<sequence>MEGQSKESSSEGRPPNPLSATTATAYRTCFSTDRLPLPCNKSLIRHPSLMKSKASDVCVEPGHGLENCESEFIPILRSGAWADMGFRPKMEDVCVCVDNFARDYGLENFTDAPNAFYAVFDGHGGKHAADYACCHLPKFIVEDEDFQGILKGLLLRHFYKLTLPLRKLAPWMLPLHLALLLWQLLLLEG</sequence>
<dbReference type="AlphaFoldDB" id="A0AAW0KLN6"/>
<dbReference type="EMBL" id="PKMF04000287">
    <property type="protein sequence ID" value="KAK7839276.1"/>
    <property type="molecule type" value="Genomic_DNA"/>
</dbReference>
<evidence type="ECO:0000256" key="1">
    <source>
        <dbReference type="ARBA" id="ARBA00001936"/>
    </source>
</evidence>
<evidence type="ECO:0000313" key="11">
    <source>
        <dbReference type="EMBL" id="KAK7839276.1"/>
    </source>
</evidence>
<name>A0AAW0KLN6_QUESU</name>
<keyword evidence="6" id="KW-0460">Magnesium</keyword>
<dbReference type="PROSITE" id="PS51746">
    <property type="entry name" value="PPM_2"/>
    <property type="match status" value="1"/>
</dbReference>
<evidence type="ECO:0000256" key="7">
    <source>
        <dbReference type="ARBA" id="ARBA00022912"/>
    </source>
</evidence>
<evidence type="ECO:0000256" key="8">
    <source>
        <dbReference type="ARBA" id="ARBA00023211"/>
    </source>
</evidence>
<feature type="region of interest" description="Disordered" evidence="9">
    <location>
        <begin position="1"/>
        <end position="21"/>
    </location>
</feature>
<dbReference type="GO" id="GO:0046872">
    <property type="term" value="F:metal ion binding"/>
    <property type="evidence" value="ECO:0007669"/>
    <property type="project" value="UniProtKB-KW"/>
</dbReference>
<keyword evidence="7" id="KW-0904">Protein phosphatase</keyword>
<feature type="compositionally biased region" description="Basic and acidic residues" evidence="9">
    <location>
        <begin position="1"/>
        <end position="10"/>
    </location>
</feature>
<dbReference type="Proteomes" id="UP000237347">
    <property type="component" value="Unassembled WGS sequence"/>
</dbReference>